<comment type="similarity">
    <text evidence="1">Belongs to the bacterial solute-binding protein 3 family.</text>
</comment>
<evidence type="ECO:0000313" key="5">
    <source>
        <dbReference type="EMBL" id="SCY29945.1"/>
    </source>
</evidence>
<accession>A0A098GGH3</accession>
<dbReference type="PANTHER" id="PTHR35936">
    <property type="entry name" value="MEMBRANE-BOUND LYTIC MUREIN TRANSGLYCOSYLASE F"/>
    <property type="match status" value="1"/>
</dbReference>
<dbReference type="AlphaFoldDB" id="A0A098GGH3"/>
<dbReference type="OrthoDB" id="5650375at2"/>
<feature type="domain" description="Solute-binding protein family 3/N-terminal" evidence="3">
    <location>
        <begin position="24"/>
        <end position="245"/>
    </location>
</feature>
<evidence type="ECO:0000259" key="3">
    <source>
        <dbReference type="SMART" id="SM00062"/>
    </source>
</evidence>
<dbReference type="PATRIC" id="fig|451.8.peg.1501"/>
<dbReference type="KEGG" id="tmc:LMI_1799"/>
<evidence type="ECO:0000256" key="2">
    <source>
        <dbReference type="ARBA" id="ARBA00022729"/>
    </source>
</evidence>
<name>A0A098GGH3_LEGMI</name>
<keyword evidence="2" id="KW-0732">Signal</keyword>
<dbReference type="Proteomes" id="UP000182998">
    <property type="component" value="Unassembled WGS sequence"/>
</dbReference>
<dbReference type="RefSeq" id="WP_045099392.1">
    <property type="nucleotide sequence ID" value="NZ_CP020614.1"/>
</dbReference>
<evidence type="ECO:0000256" key="1">
    <source>
        <dbReference type="ARBA" id="ARBA00010333"/>
    </source>
</evidence>
<proteinExistence type="inferred from homology"/>
<reference evidence="5 7" key="3">
    <citation type="submission" date="2016-10" db="EMBL/GenBank/DDBJ databases">
        <authorList>
            <person name="Varghese N."/>
            <person name="Submissions S."/>
        </authorList>
    </citation>
    <scope>NUCLEOTIDE SEQUENCE [LARGE SCALE GENOMIC DNA]</scope>
    <source>
        <strain evidence="5 7">ATCC 33218</strain>
    </source>
</reference>
<dbReference type="EMBL" id="FMVN01000006">
    <property type="protein sequence ID" value="SCY29945.1"/>
    <property type="molecule type" value="Genomic_DNA"/>
</dbReference>
<dbReference type="Proteomes" id="UP000032414">
    <property type="component" value="Chromosome I"/>
</dbReference>
<dbReference type="HOGENOM" id="CLU_019602_18_0_6"/>
<dbReference type="EMBL" id="LN614830">
    <property type="protein sequence ID" value="CEG61092.1"/>
    <property type="molecule type" value="Genomic_DNA"/>
</dbReference>
<gene>
    <name evidence="4" type="ORF">LMI_1799</name>
    <name evidence="5" type="ORF">SAMN02982997_01305</name>
</gene>
<reference evidence="6" key="1">
    <citation type="submission" date="2014-09" db="EMBL/GenBank/DDBJ databases">
        <authorList>
            <person name="Gomez-Valero L."/>
        </authorList>
    </citation>
    <scope>NUCLEOTIDE SEQUENCE [LARGE SCALE GENOMIC DNA]</scope>
    <source>
        <strain evidence="6">ATCC33218</strain>
    </source>
</reference>
<evidence type="ECO:0000313" key="4">
    <source>
        <dbReference type="EMBL" id="CEG61092.1"/>
    </source>
</evidence>
<dbReference type="SUPFAM" id="SSF53850">
    <property type="entry name" value="Periplasmic binding protein-like II"/>
    <property type="match status" value="1"/>
</dbReference>
<protein>
    <submittedName>
        <fullName evidence="5">Arginine transport system substrate-binding protein</fullName>
    </submittedName>
</protein>
<evidence type="ECO:0000313" key="7">
    <source>
        <dbReference type="Proteomes" id="UP000182998"/>
    </source>
</evidence>
<dbReference type="STRING" id="451.B6N58_06970"/>
<evidence type="ECO:0000313" key="6">
    <source>
        <dbReference type="Proteomes" id="UP000032414"/>
    </source>
</evidence>
<reference evidence="4" key="2">
    <citation type="submission" date="2014-09" db="EMBL/GenBank/DDBJ databases">
        <authorList>
            <person name="GOMEZ-VALERO Laura"/>
        </authorList>
    </citation>
    <scope>NUCLEOTIDE SEQUENCE</scope>
    <source>
        <strain evidence="4">ATCC33218</strain>
    </source>
</reference>
<dbReference type="SMART" id="SM00062">
    <property type="entry name" value="PBPb"/>
    <property type="match status" value="1"/>
</dbReference>
<dbReference type="Pfam" id="PF00497">
    <property type="entry name" value="SBP_bac_3"/>
    <property type="match status" value="1"/>
</dbReference>
<dbReference type="InterPro" id="IPR001638">
    <property type="entry name" value="Solute-binding_3/MltF_N"/>
</dbReference>
<organism evidence="4 6">
    <name type="scientific">Legionella micdadei</name>
    <name type="common">Tatlockia micdadei</name>
    <dbReference type="NCBI Taxonomy" id="451"/>
    <lineage>
        <taxon>Bacteria</taxon>
        <taxon>Pseudomonadati</taxon>
        <taxon>Pseudomonadota</taxon>
        <taxon>Gammaproteobacteria</taxon>
        <taxon>Legionellales</taxon>
        <taxon>Legionellaceae</taxon>
        <taxon>Legionella</taxon>
    </lineage>
</organism>
<sequence>MKLILRLLILLLCIFFNASPLYANIRVGTLLFYPPFANSGGGGFDNDLIQKICQRLHETCILVPMDSNQLYPALDNGKIDIAIGLISISSNESSKYTYSLPYLVSKGQFLVSNGNIKSIQDLKGKKVGVIRGKEDNADTFYNYLITNFNGLFEIIQFDDIEDLITSLNGGDIAGAYIHKSAASYWARNSNGELVALDPANTLGEGLAMIALPANAPLIQRINQQLQQMEKDSTFLNLYNTYFGQL</sequence>
<keyword evidence="7" id="KW-1185">Reference proteome</keyword>
<dbReference type="Gene3D" id="3.40.190.10">
    <property type="entry name" value="Periplasmic binding protein-like II"/>
    <property type="match status" value="2"/>
</dbReference>